<dbReference type="AlphaFoldDB" id="D3B771"/>
<dbReference type="GeneID" id="31359793"/>
<sequence length="201" mass="22371">MGNISTKLDLRKANFSGDGLKAIGDGLAEQVNSIVTNGVDVNSATPKSSGILMLLSSVSSILGQIWPEGRRFYVDVKDDSTASLFLLLNGQYRLLFTVNGTNSAYNKFAIKLDSTELQFLVIFNNQAVKWNYNTYQVSQSILRIDKSENDRGFYFDTYTQAGIGPDDYTYVDNDDRGFITKITSEPASNYTNLDWSYISSL</sequence>
<dbReference type="Proteomes" id="UP000001396">
    <property type="component" value="Unassembled WGS sequence"/>
</dbReference>
<keyword evidence="2" id="KW-1185">Reference proteome</keyword>
<reference evidence="1 2" key="1">
    <citation type="journal article" date="2011" name="Genome Res.">
        <title>Phylogeny-wide analysis of social amoeba genomes highlights ancient origins for complex intercellular communication.</title>
        <authorList>
            <person name="Heidel A.J."/>
            <person name="Lawal H.M."/>
            <person name="Felder M."/>
            <person name="Schilde C."/>
            <person name="Helps N.R."/>
            <person name="Tunggal B."/>
            <person name="Rivero F."/>
            <person name="John U."/>
            <person name="Schleicher M."/>
            <person name="Eichinger L."/>
            <person name="Platzer M."/>
            <person name="Noegel A.A."/>
            <person name="Schaap P."/>
            <person name="Gloeckner G."/>
        </authorList>
    </citation>
    <scope>NUCLEOTIDE SEQUENCE [LARGE SCALE GENOMIC DNA]</scope>
    <source>
        <strain evidence="2">ATCC 26659 / Pp 5 / PN500</strain>
    </source>
</reference>
<protein>
    <submittedName>
        <fullName evidence="1">Uncharacterized protein</fullName>
    </submittedName>
</protein>
<evidence type="ECO:0000313" key="2">
    <source>
        <dbReference type="Proteomes" id="UP000001396"/>
    </source>
</evidence>
<dbReference type="InParanoid" id="D3B771"/>
<dbReference type="RefSeq" id="XP_020434731.1">
    <property type="nucleotide sequence ID" value="XM_020575211.1"/>
</dbReference>
<name>D3B771_HETP5</name>
<gene>
    <name evidence="1" type="ORF">PPL_04306</name>
</gene>
<proteinExistence type="predicted"/>
<dbReference type="EMBL" id="ADBJ01000018">
    <property type="protein sequence ID" value="EFA82614.1"/>
    <property type="molecule type" value="Genomic_DNA"/>
</dbReference>
<comment type="caution">
    <text evidence="1">The sequence shown here is derived from an EMBL/GenBank/DDBJ whole genome shotgun (WGS) entry which is preliminary data.</text>
</comment>
<evidence type="ECO:0000313" key="1">
    <source>
        <dbReference type="EMBL" id="EFA82614.1"/>
    </source>
</evidence>
<accession>D3B771</accession>
<organism evidence="1 2">
    <name type="scientific">Heterostelium pallidum (strain ATCC 26659 / Pp 5 / PN500)</name>
    <name type="common">Cellular slime mold</name>
    <name type="synonym">Polysphondylium pallidum</name>
    <dbReference type="NCBI Taxonomy" id="670386"/>
    <lineage>
        <taxon>Eukaryota</taxon>
        <taxon>Amoebozoa</taxon>
        <taxon>Evosea</taxon>
        <taxon>Eumycetozoa</taxon>
        <taxon>Dictyostelia</taxon>
        <taxon>Acytosteliales</taxon>
        <taxon>Acytosteliaceae</taxon>
        <taxon>Heterostelium</taxon>
    </lineage>
</organism>